<keyword evidence="7 9" id="KW-0472">Membrane</keyword>
<feature type="transmembrane region" description="Helical" evidence="9">
    <location>
        <begin position="294"/>
        <end position="312"/>
    </location>
</feature>
<evidence type="ECO:0000256" key="4">
    <source>
        <dbReference type="ARBA" id="ARBA00022692"/>
    </source>
</evidence>
<feature type="transmembrane region" description="Helical" evidence="9">
    <location>
        <begin position="43"/>
        <end position="61"/>
    </location>
</feature>
<accession>A0ABN5Y0V4</accession>
<evidence type="ECO:0000313" key="11">
    <source>
        <dbReference type="EMBL" id="BBX31266.1"/>
    </source>
</evidence>
<dbReference type="Proteomes" id="UP000465622">
    <property type="component" value="Chromosome"/>
</dbReference>
<reference evidence="11 12" key="1">
    <citation type="journal article" date="2019" name="Emerg. Microbes Infect.">
        <title>Comprehensive subspecies identification of 175 nontuberculous mycobacteria species based on 7547 genomic profiles.</title>
        <authorList>
            <person name="Matsumoto Y."/>
            <person name="Kinjo T."/>
            <person name="Motooka D."/>
            <person name="Nabeya D."/>
            <person name="Jung N."/>
            <person name="Uechi K."/>
            <person name="Horii T."/>
            <person name="Iida T."/>
            <person name="Fujita J."/>
            <person name="Nakamura S."/>
        </authorList>
    </citation>
    <scope>NUCLEOTIDE SEQUENCE [LARGE SCALE GENOMIC DNA]</scope>
    <source>
        <strain evidence="11 12">JCM 12375</strain>
    </source>
</reference>
<dbReference type="EMBL" id="AP022567">
    <property type="protein sequence ID" value="BBX31266.1"/>
    <property type="molecule type" value="Genomic_DNA"/>
</dbReference>
<evidence type="ECO:0000256" key="2">
    <source>
        <dbReference type="ARBA" id="ARBA00022448"/>
    </source>
</evidence>
<evidence type="ECO:0000259" key="10">
    <source>
        <dbReference type="PROSITE" id="PS50850"/>
    </source>
</evidence>
<feature type="transmembrane region" description="Helical" evidence="9">
    <location>
        <begin position="348"/>
        <end position="372"/>
    </location>
</feature>
<dbReference type="PROSITE" id="PS50850">
    <property type="entry name" value="MFS"/>
    <property type="match status" value="1"/>
</dbReference>
<dbReference type="SUPFAM" id="SSF103473">
    <property type="entry name" value="MFS general substrate transporter"/>
    <property type="match status" value="1"/>
</dbReference>
<evidence type="ECO:0000256" key="1">
    <source>
        <dbReference type="ARBA" id="ARBA00004651"/>
    </source>
</evidence>
<comment type="subcellular location">
    <subcellularLocation>
        <location evidence="1">Cell membrane</location>
        <topology evidence="1">Multi-pass membrane protein</topology>
    </subcellularLocation>
</comment>
<evidence type="ECO:0000256" key="8">
    <source>
        <dbReference type="SAM" id="MobiDB-lite"/>
    </source>
</evidence>
<dbReference type="PANTHER" id="PTHR43528">
    <property type="entry name" value="ALPHA-KETOGLUTARATE PERMEASE"/>
    <property type="match status" value="1"/>
</dbReference>
<keyword evidence="3" id="KW-1003">Cell membrane</keyword>
<feature type="transmembrane region" description="Helical" evidence="9">
    <location>
        <begin position="103"/>
        <end position="121"/>
    </location>
</feature>
<gene>
    <name evidence="11" type="ORF">MMAGJ_05480</name>
</gene>
<protein>
    <submittedName>
        <fullName evidence="11">MFS transporter</fullName>
    </submittedName>
</protein>
<keyword evidence="5" id="KW-0769">Symport</keyword>
<evidence type="ECO:0000256" key="6">
    <source>
        <dbReference type="ARBA" id="ARBA00022989"/>
    </source>
</evidence>
<dbReference type="InterPro" id="IPR036259">
    <property type="entry name" value="MFS_trans_sf"/>
</dbReference>
<proteinExistence type="predicted"/>
<keyword evidence="12" id="KW-1185">Reference proteome</keyword>
<feature type="transmembrane region" description="Helical" evidence="9">
    <location>
        <begin position="67"/>
        <end position="91"/>
    </location>
</feature>
<keyword evidence="4 9" id="KW-0812">Transmembrane</keyword>
<name>A0ABN5Y0V4_MYCME</name>
<feature type="domain" description="Major facilitator superfamily (MFS) profile" evidence="10">
    <location>
        <begin position="31"/>
        <end position="439"/>
    </location>
</feature>
<dbReference type="PANTHER" id="PTHR43528:SF1">
    <property type="entry name" value="ALPHA-KETOGLUTARATE PERMEASE"/>
    <property type="match status" value="1"/>
</dbReference>
<evidence type="ECO:0000256" key="5">
    <source>
        <dbReference type="ARBA" id="ARBA00022847"/>
    </source>
</evidence>
<evidence type="ECO:0000256" key="9">
    <source>
        <dbReference type="SAM" id="Phobius"/>
    </source>
</evidence>
<feature type="transmembrane region" description="Helical" evidence="9">
    <location>
        <begin position="417"/>
        <end position="435"/>
    </location>
</feature>
<feature type="transmembrane region" description="Helical" evidence="9">
    <location>
        <begin position="324"/>
        <end position="342"/>
    </location>
</feature>
<dbReference type="InterPro" id="IPR011701">
    <property type="entry name" value="MFS"/>
</dbReference>
<keyword evidence="2" id="KW-0813">Transport</keyword>
<feature type="transmembrane region" description="Helical" evidence="9">
    <location>
        <begin position="171"/>
        <end position="191"/>
    </location>
</feature>
<dbReference type="InterPro" id="IPR020846">
    <property type="entry name" value="MFS_dom"/>
</dbReference>
<feature type="transmembrane region" description="Helical" evidence="9">
    <location>
        <begin position="384"/>
        <end position="405"/>
    </location>
</feature>
<dbReference type="Pfam" id="PF07690">
    <property type="entry name" value="MFS_1"/>
    <property type="match status" value="1"/>
</dbReference>
<organism evidence="11 12">
    <name type="scientific">Mycolicibacterium mageritense</name>
    <name type="common">Mycobacterium mageritense</name>
    <dbReference type="NCBI Taxonomy" id="53462"/>
    <lineage>
        <taxon>Bacteria</taxon>
        <taxon>Bacillati</taxon>
        <taxon>Actinomycetota</taxon>
        <taxon>Actinomycetes</taxon>
        <taxon>Mycobacteriales</taxon>
        <taxon>Mycobacteriaceae</taxon>
        <taxon>Mycolicibacterium</taxon>
    </lineage>
</organism>
<evidence type="ECO:0000313" key="12">
    <source>
        <dbReference type="Proteomes" id="UP000465622"/>
    </source>
</evidence>
<evidence type="ECO:0000256" key="7">
    <source>
        <dbReference type="ARBA" id="ARBA00023136"/>
    </source>
</evidence>
<feature type="transmembrane region" description="Helical" evidence="9">
    <location>
        <begin position="127"/>
        <end position="150"/>
    </location>
</feature>
<evidence type="ECO:0000256" key="3">
    <source>
        <dbReference type="ARBA" id="ARBA00022475"/>
    </source>
</evidence>
<dbReference type="InterPro" id="IPR051084">
    <property type="entry name" value="H+-coupled_symporters"/>
</dbReference>
<keyword evidence="6 9" id="KW-1133">Transmembrane helix</keyword>
<feature type="transmembrane region" description="Helical" evidence="9">
    <location>
        <begin position="256"/>
        <end position="274"/>
    </location>
</feature>
<dbReference type="RefSeq" id="WP_110798589.1">
    <property type="nucleotide sequence ID" value="NZ_AP022567.1"/>
</dbReference>
<sequence length="444" mass="47848">MSDPEKGTAPGPLVQPSADSDSTPHKLPVKTLIAASIGNAIEWYDWTVYATFLIYFATQFFPADNPGLALVNTTATYAVAFFFRPVGGWLLGRFADVRGRKAAMILTILLMAGGSLAIGVLPTFEQVGWLAPILLLVARVSQGMSLGGEVSNASAYLAEIAPQGRRGRYSAFFYTSTGSALLLASLMGVAMSATLNEEQLRAFGWRIPFIVGGILAIVGLYLRRSLSETEQFEENKDKAVRTKRPLLTTLTHHPKAVAQLVGITLLNTLSYYTFFSALTPYAVKSQGVDDNDVFIALSVATALFIVLQYPFGKLSDRFGRKPQLLVWSGALACLVIPLSKLITPDAGLPQLLVVFCTGLGLYALMSSIAPAIMSELFPTELRGVGIGAWYNITVATFGGTAPLVITAMANAGHPEFFFVYVTVGAVITFLTILTLRETAHEELR</sequence>
<dbReference type="Gene3D" id="1.20.1250.20">
    <property type="entry name" value="MFS general substrate transporter like domains"/>
    <property type="match status" value="2"/>
</dbReference>
<feature type="region of interest" description="Disordered" evidence="8">
    <location>
        <begin position="1"/>
        <end position="24"/>
    </location>
</feature>
<feature type="transmembrane region" description="Helical" evidence="9">
    <location>
        <begin position="203"/>
        <end position="222"/>
    </location>
</feature>